<accession>A0A2S7XWX1</accession>
<reference evidence="1 2" key="1">
    <citation type="submission" date="2016-07" db="EMBL/GenBank/DDBJ databases">
        <title>Comparative genomics of the entomopathogenic fungus Beauveria bassiana.</title>
        <authorList>
            <person name="Valero Jimenez C.A."/>
            <person name="Zwaan B.J."/>
            <person name="Van Kan J.A."/>
            <person name="Takken W."/>
            <person name="Debets A.J."/>
            <person name="Schoustra S.E."/>
            <person name="Koenraadt C.J."/>
        </authorList>
    </citation>
    <scope>NUCLEOTIDE SEQUENCE [LARGE SCALE GENOMIC DNA]</scope>
    <source>
        <strain evidence="1 2">ARSEF 8028</strain>
    </source>
</reference>
<dbReference type="Proteomes" id="UP000237441">
    <property type="component" value="Unassembled WGS sequence"/>
</dbReference>
<evidence type="ECO:0000313" key="2">
    <source>
        <dbReference type="Proteomes" id="UP000237441"/>
    </source>
</evidence>
<proteinExistence type="predicted"/>
<name>A0A2S7XWX1_BEABA</name>
<gene>
    <name evidence="1" type="ORF">BB8028_0001g04880</name>
</gene>
<organism evidence="1 2">
    <name type="scientific">Beauveria bassiana</name>
    <name type="common">White muscardine disease fungus</name>
    <name type="synonym">Tritirachium shiotae</name>
    <dbReference type="NCBI Taxonomy" id="176275"/>
    <lineage>
        <taxon>Eukaryota</taxon>
        <taxon>Fungi</taxon>
        <taxon>Dikarya</taxon>
        <taxon>Ascomycota</taxon>
        <taxon>Pezizomycotina</taxon>
        <taxon>Sordariomycetes</taxon>
        <taxon>Hypocreomycetidae</taxon>
        <taxon>Hypocreales</taxon>
        <taxon>Cordycipitaceae</taxon>
        <taxon>Beauveria</taxon>
    </lineage>
</organism>
<evidence type="ECO:0000313" key="1">
    <source>
        <dbReference type="EMBL" id="PQK08411.1"/>
    </source>
</evidence>
<dbReference type="EMBL" id="JRHA01000001">
    <property type="protein sequence ID" value="PQK08411.1"/>
    <property type="molecule type" value="Genomic_DNA"/>
</dbReference>
<dbReference type="AlphaFoldDB" id="A0A2S7XWX1"/>
<evidence type="ECO:0008006" key="3">
    <source>
        <dbReference type="Google" id="ProtNLM"/>
    </source>
</evidence>
<sequence>MAPKRVLVERQGRRAAAPKGYIASTYDTLTSPENASVVRSIAVFGAAVAILSSSFSEYLLPPQ</sequence>
<protein>
    <recommendedName>
        <fullName evidence="3">TOM core complex subunit Tom6</fullName>
    </recommendedName>
</protein>
<comment type="caution">
    <text evidence="1">The sequence shown here is derived from an EMBL/GenBank/DDBJ whole genome shotgun (WGS) entry which is preliminary data.</text>
</comment>
<dbReference type="OrthoDB" id="5403997at2759"/>